<dbReference type="InParanoid" id="E4WX30"/>
<gene>
    <name evidence="3" type="ORF">GSOID_T00011456001</name>
</gene>
<proteinExistence type="predicted"/>
<dbReference type="SUPFAM" id="SSF52087">
    <property type="entry name" value="CRAL/TRIO domain"/>
    <property type="match status" value="1"/>
</dbReference>
<dbReference type="PROSITE" id="PS50238">
    <property type="entry name" value="RHOGAP"/>
    <property type="match status" value="1"/>
</dbReference>
<dbReference type="OrthoDB" id="19923at2759"/>
<dbReference type="Pfam" id="PF13716">
    <property type="entry name" value="CRAL_TRIO_2"/>
    <property type="match status" value="1"/>
</dbReference>
<dbReference type="InterPro" id="IPR008936">
    <property type="entry name" value="Rho_GTPase_activation_prot"/>
</dbReference>
<accession>E4WX30</accession>
<evidence type="ECO:0000313" key="4">
    <source>
        <dbReference type="Proteomes" id="UP000001307"/>
    </source>
</evidence>
<dbReference type="InterPro" id="IPR000198">
    <property type="entry name" value="RhoGAP_dom"/>
</dbReference>
<reference evidence="3" key="1">
    <citation type="journal article" date="2010" name="Science">
        <title>Plasticity of animal genome architecture unmasked by rapid evolution of a pelagic tunicate.</title>
        <authorList>
            <person name="Denoeud F."/>
            <person name="Henriet S."/>
            <person name="Mungpakdee S."/>
            <person name="Aury J.M."/>
            <person name="Da Silva C."/>
            <person name="Brinkmann H."/>
            <person name="Mikhaleva J."/>
            <person name="Olsen L.C."/>
            <person name="Jubin C."/>
            <person name="Canestro C."/>
            <person name="Bouquet J.M."/>
            <person name="Danks G."/>
            <person name="Poulain J."/>
            <person name="Campsteijn C."/>
            <person name="Adamski M."/>
            <person name="Cross I."/>
            <person name="Yadetie F."/>
            <person name="Muffato M."/>
            <person name="Louis A."/>
            <person name="Butcher S."/>
            <person name="Tsagkogeorga G."/>
            <person name="Konrad A."/>
            <person name="Singh S."/>
            <person name="Jensen M.F."/>
            <person name="Cong E.H."/>
            <person name="Eikeseth-Otteraa H."/>
            <person name="Noel B."/>
            <person name="Anthouard V."/>
            <person name="Porcel B.M."/>
            <person name="Kachouri-Lafond R."/>
            <person name="Nishino A."/>
            <person name="Ugolini M."/>
            <person name="Chourrout P."/>
            <person name="Nishida H."/>
            <person name="Aasland R."/>
            <person name="Huzurbazar S."/>
            <person name="Westhof E."/>
            <person name="Delsuc F."/>
            <person name="Lehrach H."/>
            <person name="Reinhardt R."/>
            <person name="Weissenbach J."/>
            <person name="Roy S.W."/>
            <person name="Artiguenave F."/>
            <person name="Postlethwait J.H."/>
            <person name="Manak J.R."/>
            <person name="Thompson E.M."/>
            <person name="Jaillon O."/>
            <person name="Du Pasquier L."/>
            <person name="Boudinot P."/>
            <person name="Liberles D.A."/>
            <person name="Volff J.N."/>
            <person name="Philippe H."/>
            <person name="Lenhard B."/>
            <person name="Roest Crollius H."/>
            <person name="Wincker P."/>
            <person name="Chourrout D."/>
        </authorList>
    </citation>
    <scope>NUCLEOTIDE SEQUENCE [LARGE SCALE GENOMIC DNA]</scope>
</reference>
<feature type="domain" description="Rho-GAP" evidence="2">
    <location>
        <begin position="210"/>
        <end position="393"/>
    </location>
</feature>
<sequence>MGNFRSKKIAPQIISSVIEDDFKEVAVPSSNEDFSELERAKVINICGVDKDGRPVIVVAACRFPNNNTKEHHQLLRFIKAKLDIYVENDYSVIYFHHGYHKANKPSFGWLKSAYQEFDRKYKKNIKRLIVVHPTSWMKMIWAMMKPFISAKFGQKLLYVNQLAELSDFIWLNQIPIPLEVQNFDDTKLKSQGLETLNDNTTIAPDSQFAVELDVLIEKQGSLPRVPKEIIKFLLTEENIKVEGIFRRSASNLAIRDTKTIFDQGKTVEFNEPILPSALLKLWFRSLPCSIIPSHCLKEMENVVKASPDQKIDLIRETIISRMDVSHLPLLKFLIGFLSQVANEESSNKMGSPQLAIVFGPCLFWNNLPSGGIEDIGTINNLIKWLIDHHEKIFC</sequence>
<dbReference type="AlphaFoldDB" id="E4WX30"/>
<dbReference type="GO" id="GO:0005096">
    <property type="term" value="F:GTPase activator activity"/>
    <property type="evidence" value="ECO:0007669"/>
    <property type="project" value="TreeGrafter"/>
</dbReference>
<evidence type="ECO:0000259" key="1">
    <source>
        <dbReference type="PROSITE" id="PS50191"/>
    </source>
</evidence>
<dbReference type="CDD" id="cd00170">
    <property type="entry name" value="SEC14"/>
    <property type="match status" value="1"/>
</dbReference>
<dbReference type="GO" id="GO:0007264">
    <property type="term" value="P:small GTPase-mediated signal transduction"/>
    <property type="evidence" value="ECO:0007669"/>
    <property type="project" value="TreeGrafter"/>
</dbReference>
<protein>
    <recommendedName>
        <fullName evidence="5">Rho-GAP domain-containing protein</fullName>
    </recommendedName>
</protein>
<dbReference type="EMBL" id="FN653018">
    <property type="protein sequence ID" value="CBY21922.1"/>
    <property type="molecule type" value="Genomic_DNA"/>
</dbReference>
<dbReference type="SMART" id="SM00516">
    <property type="entry name" value="SEC14"/>
    <property type="match status" value="1"/>
</dbReference>
<dbReference type="PANTHER" id="PTHR45808:SF2">
    <property type="entry name" value="RHO GTPASE-ACTIVATING PROTEIN 68F"/>
    <property type="match status" value="1"/>
</dbReference>
<dbReference type="PROSITE" id="PS50191">
    <property type="entry name" value="CRAL_TRIO"/>
    <property type="match status" value="1"/>
</dbReference>
<dbReference type="InterPro" id="IPR036865">
    <property type="entry name" value="CRAL-TRIO_dom_sf"/>
</dbReference>
<dbReference type="FunCoup" id="E4WX30">
    <property type="interactions" value="469"/>
</dbReference>
<dbReference type="Pfam" id="PF00620">
    <property type="entry name" value="RhoGAP"/>
    <property type="match status" value="1"/>
</dbReference>
<organism evidence="3">
    <name type="scientific">Oikopleura dioica</name>
    <name type="common">Tunicate</name>
    <dbReference type="NCBI Taxonomy" id="34765"/>
    <lineage>
        <taxon>Eukaryota</taxon>
        <taxon>Metazoa</taxon>
        <taxon>Chordata</taxon>
        <taxon>Tunicata</taxon>
        <taxon>Appendicularia</taxon>
        <taxon>Copelata</taxon>
        <taxon>Oikopleuridae</taxon>
        <taxon>Oikopleura</taxon>
    </lineage>
</organism>
<dbReference type="Proteomes" id="UP000001307">
    <property type="component" value="Unassembled WGS sequence"/>
</dbReference>
<evidence type="ECO:0000313" key="3">
    <source>
        <dbReference type="EMBL" id="CBY21922.1"/>
    </source>
</evidence>
<evidence type="ECO:0008006" key="5">
    <source>
        <dbReference type="Google" id="ProtNLM"/>
    </source>
</evidence>
<feature type="domain" description="CRAL-TRIO" evidence="1">
    <location>
        <begin position="33"/>
        <end position="188"/>
    </location>
</feature>
<name>E4WX30_OIKDI</name>
<dbReference type="SMART" id="SM00324">
    <property type="entry name" value="RhoGAP"/>
    <property type="match status" value="1"/>
</dbReference>
<dbReference type="Gene3D" id="1.10.555.10">
    <property type="entry name" value="Rho GTPase activation protein"/>
    <property type="match status" value="1"/>
</dbReference>
<dbReference type="InterPro" id="IPR001251">
    <property type="entry name" value="CRAL-TRIO_dom"/>
</dbReference>
<dbReference type="GO" id="GO:0005737">
    <property type="term" value="C:cytoplasm"/>
    <property type="evidence" value="ECO:0007669"/>
    <property type="project" value="TreeGrafter"/>
</dbReference>
<dbReference type="PANTHER" id="PTHR45808">
    <property type="entry name" value="RHO GTPASE-ACTIVATING PROTEIN 68F"/>
    <property type="match status" value="1"/>
</dbReference>
<keyword evidence="4" id="KW-1185">Reference proteome</keyword>
<dbReference type="Gene3D" id="3.40.525.10">
    <property type="entry name" value="CRAL-TRIO lipid binding domain"/>
    <property type="match status" value="1"/>
</dbReference>
<dbReference type="SUPFAM" id="SSF48350">
    <property type="entry name" value="GTPase activation domain, GAP"/>
    <property type="match status" value="1"/>
</dbReference>
<evidence type="ECO:0000259" key="2">
    <source>
        <dbReference type="PROSITE" id="PS50238"/>
    </source>
</evidence>